<accession>A0A6J4NTD2</accession>
<name>A0A6J4NTD2_9ACTN</name>
<proteinExistence type="predicted"/>
<feature type="non-terminal residue" evidence="1">
    <location>
        <position position="1"/>
    </location>
</feature>
<sequence>RSTAGVRWSSSSRRARTSCWCRPARRPRCWPVQPRATSGCGSARSRRRCWLWRSGSSGSWP</sequence>
<feature type="non-terminal residue" evidence="1">
    <location>
        <position position="61"/>
    </location>
</feature>
<gene>
    <name evidence="1" type="ORF">AVDCRST_MAG47-3038</name>
</gene>
<protein>
    <submittedName>
        <fullName evidence="1">Uncharacterized protein</fullName>
    </submittedName>
</protein>
<dbReference type="EMBL" id="CADCUK010000202">
    <property type="protein sequence ID" value="CAA9394692.1"/>
    <property type="molecule type" value="Genomic_DNA"/>
</dbReference>
<dbReference type="AlphaFoldDB" id="A0A6J4NTD2"/>
<evidence type="ECO:0000313" key="1">
    <source>
        <dbReference type="EMBL" id="CAA9394692.1"/>
    </source>
</evidence>
<organism evidence="1">
    <name type="scientific">uncultured Nocardioidaceae bacterium</name>
    <dbReference type="NCBI Taxonomy" id="253824"/>
    <lineage>
        <taxon>Bacteria</taxon>
        <taxon>Bacillati</taxon>
        <taxon>Actinomycetota</taxon>
        <taxon>Actinomycetes</taxon>
        <taxon>Propionibacteriales</taxon>
        <taxon>Nocardioidaceae</taxon>
        <taxon>environmental samples</taxon>
    </lineage>
</organism>
<reference evidence="1" key="1">
    <citation type="submission" date="2020-02" db="EMBL/GenBank/DDBJ databases">
        <authorList>
            <person name="Meier V. D."/>
        </authorList>
    </citation>
    <scope>NUCLEOTIDE SEQUENCE</scope>
    <source>
        <strain evidence="1">AVDCRST_MAG47</strain>
    </source>
</reference>